<feature type="compositionally biased region" description="Pro residues" evidence="1">
    <location>
        <begin position="1222"/>
        <end position="1231"/>
    </location>
</feature>
<dbReference type="InterPro" id="IPR052438">
    <property type="entry name" value="Chromatin_remod/trans_coact"/>
</dbReference>
<evidence type="ECO:0000313" key="4">
    <source>
        <dbReference type="Proteomes" id="UP000000305"/>
    </source>
</evidence>
<dbReference type="GO" id="GO:0016514">
    <property type="term" value="C:SWI/SNF complex"/>
    <property type="evidence" value="ECO:0000318"/>
    <property type="project" value="GO_Central"/>
</dbReference>
<name>E9GC12_DAPPU</name>
<evidence type="ECO:0000256" key="1">
    <source>
        <dbReference type="SAM" id="MobiDB-lite"/>
    </source>
</evidence>
<feature type="region of interest" description="Disordered" evidence="1">
    <location>
        <begin position="1170"/>
        <end position="1234"/>
    </location>
</feature>
<protein>
    <recommendedName>
        <fullName evidence="2">GLTSCR protein conserved domain-containing protein</fullName>
    </recommendedName>
</protein>
<feature type="region of interest" description="Disordered" evidence="1">
    <location>
        <begin position="89"/>
        <end position="207"/>
    </location>
</feature>
<gene>
    <name evidence="3" type="ORF">DAPPUDRAFT_302156</name>
</gene>
<dbReference type="STRING" id="6669.E9GC12"/>
<feature type="region of interest" description="Disordered" evidence="1">
    <location>
        <begin position="414"/>
        <end position="437"/>
    </location>
</feature>
<feature type="compositionally biased region" description="Basic residues" evidence="1">
    <location>
        <begin position="618"/>
        <end position="628"/>
    </location>
</feature>
<dbReference type="PANTHER" id="PTHR15572">
    <property type="entry name" value="GLIOMA TUMOR SUPPRESSOR CANDIDATE REGION GENE 1"/>
    <property type="match status" value="1"/>
</dbReference>
<feature type="compositionally biased region" description="Low complexity" evidence="1">
    <location>
        <begin position="876"/>
        <end position="885"/>
    </location>
</feature>
<dbReference type="Proteomes" id="UP000000305">
    <property type="component" value="Unassembled WGS sequence"/>
</dbReference>
<proteinExistence type="predicted"/>
<dbReference type="InParanoid" id="E9GC12"/>
<feature type="compositionally biased region" description="Low complexity" evidence="1">
    <location>
        <begin position="1178"/>
        <end position="1208"/>
    </location>
</feature>
<dbReference type="Pfam" id="PF15249">
    <property type="entry name" value="GLTSCR1"/>
    <property type="match status" value="1"/>
</dbReference>
<keyword evidence="4" id="KW-1185">Reference proteome</keyword>
<feature type="region of interest" description="Disordered" evidence="1">
    <location>
        <begin position="662"/>
        <end position="681"/>
    </location>
</feature>
<dbReference type="OrthoDB" id="2556847at2759"/>
<feature type="region of interest" description="Disordered" evidence="1">
    <location>
        <begin position="289"/>
        <end position="352"/>
    </location>
</feature>
<dbReference type="EMBL" id="GL732538">
    <property type="protein sequence ID" value="EFX83055.1"/>
    <property type="molecule type" value="Genomic_DNA"/>
</dbReference>
<feature type="region of interest" description="Disordered" evidence="1">
    <location>
        <begin position="587"/>
        <end position="634"/>
    </location>
</feature>
<dbReference type="GO" id="GO:0045893">
    <property type="term" value="P:positive regulation of DNA-templated transcription"/>
    <property type="evidence" value="ECO:0000318"/>
    <property type="project" value="GO_Central"/>
</dbReference>
<organism evidence="3 4">
    <name type="scientific">Daphnia pulex</name>
    <name type="common">Water flea</name>
    <dbReference type="NCBI Taxonomy" id="6669"/>
    <lineage>
        <taxon>Eukaryota</taxon>
        <taxon>Metazoa</taxon>
        <taxon>Ecdysozoa</taxon>
        <taxon>Arthropoda</taxon>
        <taxon>Crustacea</taxon>
        <taxon>Branchiopoda</taxon>
        <taxon>Diplostraca</taxon>
        <taxon>Cladocera</taxon>
        <taxon>Anomopoda</taxon>
        <taxon>Daphniidae</taxon>
        <taxon>Daphnia</taxon>
    </lineage>
</organism>
<evidence type="ECO:0000259" key="2">
    <source>
        <dbReference type="Pfam" id="PF15249"/>
    </source>
</evidence>
<feature type="compositionally biased region" description="Low complexity" evidence="1">
    <location>
        <begin position="131"/>
        <end position="155"/>
    </location>
</feature>
<dbReference type="OMA" id="SDFSWAD"/>
<dbReference type="PANTHER" id="PTHR15572:SF0">
    <property type="entry name" value="GLUTAMINE-RICH PROTEIN-RELATED"/>
    <property type="match status" value="1"/>
</dbReference>
<sequence length="1605" mass="171863">MINNSDLIRSIQDLTDMDYDGQRLLDVINDPNALESFLGGIGNGSGINNAANAHSGVSLDSTHTITQQQLASLQQQIQQQQQQLQQLQQQQHHQQQIHSPFSVPVRSPAPGTSPAATVILRSPAAPPPAASPSSLASSPAPNTLGHATSYSVSSPAPAPSPGPQQFSYRAVPSPQQRTGSLSSTPVASPINYPPGPGPGNTGQNTQSVQLPAGTITIPALASTSFFPFHFDCIIFLIVGHFLLAAVGQVQQLVSGGQVLQIVSAPPPATPPQVAGTNTTTSQPVVRHPVAAARSKQPQLRPKPANNSSPGPVQQAHAVNPRTSSPVIVQQQQQQQQLHHQQQQQQQHQLQQQQQPQPVQQQITQQHATGQVVQLGTGGPTGTLVFSGGGNAMFPALAPTGGQFFLQQQGSGGFQLIVRPPVPSSSPPKQQQQQQSIVMQPQIGQTVHLAPNNNNRPATAVSAAVPNPPCHPTISQHHQPMVRLVTLPGLGTVQLQQIQTPNGPAFLAVQQPQQHQPQQQQQQQPATFLRNHPGQQAFIQQHHVIQQQQQPHIVTQQQQQPHILNNLTQQPQQQQQDNIRLVSSPATTLIPNSDNVVDHNTNNSTTPSTTFATPPNKKPPAKKKPKPKKKKEEVVVEEKKPAVQVNLAELLKQTGIVDDDESFFMDDEPTLQPPPPPQQQQQIQQQLPIQIQMEPPIPPTETKENNMMLAPMLSEMNLIQTLHQHGLALSEDDLHTLRNFIKPSEQASEQSSALGGSDSLANGLKGATMLKAPAAAVSLTLGNGQVIQLTGEPFADAQQQPRVQFVTNPFDAQATQVFQAAPQAVAAPAAPPPPQMTEVMHSTNHGFQNEFLEDLARSQIVSDSKKTKSKAAPVQRAAPANTNNNAPKKKPEPRKKKPPPVKAGANAGTNATGQTTPTHTGTVPRVQTIKLSPQNQQRFVNNSFPQNLRNIQAQIQYLTSKKDPTPQDTSLLQKLIEHHQKILATGKPVPTIPGQHAQGIPFNPTPTTAAPAPPAPESGVSVVQPVPPNTGPTNVSRSQGKVANVPANIQQNTHLANLLRQPVSDKNSRMTTSNASNQQAGLRQIQPTAAQLRAATPTTGVVATGNNNTPNSQQSNQVSVSTSASISTSCSTPAASSNCSTATVTNNVNVISVTTTQSTIQSPMGTLILTTMDGGGGASPTISTGATSSSTTITNSSTAVASPAPSAEAGRSNATPARGTKRPAPPSAPPKPSISKSTLFEHQLKTDQSGALAPDCKTPFKNKTNACKRLVRYHVFHELGPTPQELEKEEEDLETHAQQLLSKFHQMINKYHYLLLMESTKEAPTSEHVMVERMFAGEEKQSLERLKEETRVAKELQLTPVWPVKSEPTTSGATTTATTPVATNDIVNGRRDSPSEDLKLTPKMALLKFTRKEGEGYKSELQIPQEYKEVRVMVEDVVKSNGRIRESLEMNHSVSLNDSAMAGLTGNAIESKPYDEWEAIQRELALYPDARDRDEMGFDGEEGGVIYDEDIKAQMQNAIDDLLRLNGCDDVIPPHLQHLANNAAHPIGGLPIGAVASSSSSSANYEASGAAGGGGFPPPLKNGEQFCNNSEMQVDLALNEAVNSIL</sequence>
<feature type="compositionally biased region" description="Low complexity" evidence="1">
    <location>
        <begin position="901"/>
        <end position="921"/>
    </location>
</feature>
<reference evidence="3 4" key="1">
    <citation type="journal article" date="2011" name="Science">
        <title>The ecoresponsive genome of Daphnia pulex.</title>
        <authorList>
            <person name="Colbourne J.K."/>
            <person name="Pfrender M.E."/>
            <person name="Gilbert D."/>
            <person name="Thomas W.K."/>
            <person name="Tucker A."/>
            <person name="Oakley T.H."/>
            <person name="Tokishita S."/>
            <person name="Aerts A."/>
            <person name="Arnold G.J."/>
            <person name="Basu M.K."/>
            <person name="Bauer D.J."/>
            <person name="Caceres C.E."/>
            <person name="Carmel L."/>
            <person name="Casola C."/>
            <person name="Choi J.H."/>
            <person name="Detter J.C."/>
            <person name="Dong Q."/>
            <person name="Dusheyko S."/>
            <person name="Eads B.D."/>
            <person name="Frohlich T."/>
            <person name="Geiler-Samerotte K.A."/>
            <person name="Gerlach D."/>
            <person name="Hatcher P."/>
            <person name="Jogdeo S."/>
            <person name="Krijgsveld J."/>
            <person name="Kriventseva E.V."/>
            <person name="Kultz D."/>
            <person name="Laforsch C."/>
            <person name="Lindquist E."/>
            <person name="Lopez J."/>
            <person name="Manak J.R."/>
            <person name="Muller J."/>
            <person name="Pangilinan J."/>
            <person name="Patwardhan R.P."/>
            <person name="Pitluck S."/>
            <person name="Pritham E.J."/>
            <person name="Rechtsteiner A."/>
            <person name="Rho M."/>
            <person name="Rogozin I.B."/>
            <person name="Sakarya O."/>
            <person name="Salamov A."/>
            <person name="Schaack S."/>
            <person name="Shapiro H."/>
            <person name="Shiga Y."/>
            <person name="Skalitzky C."/>
            <person name="Smith Z."/>
            <person name="Souvorov A."/>
            <person name="Sung W."/>
            <person name="Tang Z."/>
            <person name="Tsuchiya D."/>
            <person name="Tu H."/>
            <person name="Vos H."/>
            <person name="Wang M."/>
            <person name="Wolf Y.I."/>
            <person name="Yamagata H."/>
            <person name="Yamada T."/>
            <person name="Ye Y."/>
            <person name="Shaw J.R."/>
            <person name="Andrews J."/>
            <person name="Crease T.J."/>
            <person name="Tang H."/>
            <person name="Lucas S.M."/>
            <person name="Robertson H.M."/>
            <person name="Bork P."/>
            <person name="Koonin E.V."/>
            <person name="Zdobnov E.M."/>
            <person name="Grigoriev I.V."/>
            <person name="Lynch M."/>
            <person name="Boore J.L."/>
        </authorList>
    </citation>
    <scope>NUCLEOTIDE SEQUENCE [LARGE SCALE GENOMIC DNA]</scope>
</reference>
<accession>E9GC12</accession>
<feature type="compositionally biased region" description="Low complexity" evidence="1">
    <location>
        <begin position="599"/>
        <end position="614"/>
    </location>
</feature>
<feature type="region of interest" description="Disordered" evidence="1">
    <location>
        <begin position="860"/>
        <end position="922"/>
    </location>
</feature>
<dbReference type="HOGENOM" id="CLU_244118_0_0_1"/>
<feature type="domain" description="GLTSCR protein conserved" evidence="2">
    <location>
        <begin position="1246"/>
        <end position="1347"/>
    </location>
</feature>
<evidence type="ECO:0000313" key="3">
    <source>
        <dbReference type="EMBL" id="EFX83055.1"/>
    </source>
</evidence>
<dbReference type="eggNOG" id="ENOG502S0NW">
    <property type="taxonomic scope" value="Eukaryota"/>
</dbReference>
<dbReference type="KEGG" id="dpx:DAPPUDRAFT_302156"/>
<feature type="compositionally biased region" description="Polar residues" evidence="1">
    <location>
        <begin position="587"/>
        <end position="598"/>
    </location>
</feature>
<feature type="compositionally biased region" description="Basic residues" evidence="1">
    <location>
        <begin position="886"/>
        <end position="898"/>
    </location>
</feature>
<feature type="compositionally biased region" description="Polar residues" evidence="1">
    <location>
        <begin position="173"/>
        <end position="186"/>
    </location>
</feature>
<feature type="compositionally biased region" description="Low complexity" evidence="1">
    <location>
        <begin position="327"/>
        <end position="352"/>
    </location>
</feature>
<dbReference type="InterPro" id="IPR015671">
    <property type="entry name" value="GSCR1_dom"/>
</dbReference>
<feature type="compositionally biased region" description="Low complexity" evidence="1">
    <location>
        <begin position="426"/>
        <end position="437"/>
    </location>
</feature>